<comment type="caution">
    <text evidence="3">The sequence shown here is derived from an EMBL/GenBank/DDBJ whole genome shotgun (WGS) entry which is preliminary data.</text>
</comment>
<dbReference type="EC" id="2.4.-.-" evidence="3"/>
<dbReference type="GO" id="GO:0016757">
    <property type="term" value="F:glycosyltransferase activity"/>
    <property type="evidence" value="ECO:0007669"/>
    <property type="project" value="UniProtKB-KW"/>
</dbReference>
<dbReference type="Proteomes" id="UP001597128">
    <property type="component" value="Unassembled WGS sequence"/>
</dbReference>
<accession>A0ABW3F3T4</accession>
<dbReference type="EMBL" id="JBHTKB010000001">
    <property type="protein sequence ID" value="MFD0913067.1"/>
    <property type="molecule type" value="Genomic_DNA"/>
</dbReference>
<reference evidence="4" key="1">
    <citation type="journal article" date="2019" name="Int. J. Syst. Evol. Microbiol.">
        <title>The Global Catalogue of Microorganisms (GCM) 10K type strain sequencing project: providing services to taxonomists for standard genome sequencing and annotation.</title>
        <authorList>
            <consortium name="The Broad Institute Genomics Platform"/>
            <consortium name="The Broad Institute Genome Sequencing Center for Infectious Disease"/>
            <person name="Wu L."/>
            <person name="Ma J."/>
        </authorList>
    </citation>
    <scope>NUCLEOTIDE SEQUENCE [LARGE SCALE GENOMIC DNA]</scope>
    <source>
        <strain evidence="4">CCUG 58412</strain>
    </source>
</reference>
<keyword evidence="4" id="KW-1185">Reference proteome</keyword>
<dbReference type="Pfam" id="PF00534">
    <property type="entry name" value="Glycos_transf_1"/>
    <property type="match status" value="1"/>
</dbReference>
<dbReference type="InterPro" id="IPR028098">
    <property type="entry name" value="Glyco_trans_4-like_N"/>
</dbReference>
<feature type="domain" description="Glycosyltransferase subfamily 4-like N-terminal" evidence="2">
    <location>
        <begin position="14"/>
        <end position="197"/>
    </location>
</feature>
<dbReference type="InterPro" id="IPR050194">
    <property type="entry name" value="Glycosyltransferase_grp1"/>
</dbReference>
<evidence type="ECO:0000313" key="4">
    <source>
        <dbReference type="Proteomes" id="UP001597128"/>
    </source>
</evidence>
<evidence type="ECO:0000259" key="2">
    <source>
        <dbReference type="Pfam" id="PF13439"/>
    </source>
</evidence>
<dbReference type="InterPro" id="IPR001296">
    <property type="entry name" value="Glyco_trans_1"/>
</dbReference>
<evidence type="ECO:0000313" key="3">
    <source>
        <dbReference type="EMBL" id="MFD0913067.1"/>
    </source>
</evidence>
<dbReference type="Gene3D" id="3.40.50.2000">
    <property type="entry name" value="Glycogen Phosphorylase B"/>
    <property type="match status" value="2"/>
</dbReference>
<keyword evidence="3" id="KW-0808">Transferase</keyword>
<protein>
    <submittedName>
        <fullName evidence="3">Glycosyltransferase</fullName>
        <ecNumber evidence="3">2.4.-.-</ecNumber>
    </submittedName>
</protein>
<dbReference type="SUPFAM" id="SSF53756">
    <property type="entry name" value="UDP-Glycosyltransferase/glycogen phosphorylase"/>
    <property type="match status" value="1"/>
</dbReference>
<organism evidence="3 4">
    <name type="scientific">Methylophilus luteus</name>
    <dbReference type="NCBI Taxonomy" id="640108"/>
    <lineage>
        <taxon>Bacteria</taxon>
        <taxon>Pseudomonadati</taxon>
        <taxon>Pseudomonadota</taxon>
        <taxon>Betaproteobacteria</taxon>
        <taxon>Nitrosomonadales</taxon>
        <taxon>Methylophilaceae</taxon>
        <taxon>Methylophilus</taxon>
    </lineage>
</organism>
<dbReference type="RefSeq" id="WP_379056321.1">
    <property type="nucleotide sequence ID" value="NZ_JBHTKB010000001.1"/>
</dbReference>
<dbReference type="Pfam" id="PF13439">
    <property type="entry name" value="Glyco_transf_4"/>
    <property type="match status" value="1"/>
</dbReference>
<feature type="domain" description="Glycosyl transferase family 1" evidence="1">
    <location>
        <begin position="206"/>
        <end position="371"/>
    </location>
</feature>
<name>A0ABW3F3T4_9PROT</name>
<keyword evidence="3" id="KW-0328">Glycosyltransferase</keyword>
<proteinExistence type="predicted"/>
<gene>
    <name evidence="3" type="ORF">ACFQ1Z_05860</name>
</gene>
<sequence length="406" mass="45629">MKILMISDVYFPRVNGVSTSIRTFAESLRSEGHSVHLIAPQYAQAIESKPSADEARLSADERWITRIAARKIVFDPEDYLMKWSALVAYIDSLHPGDYDLVHIHTPFVAHYAGLKIAKKLQVPVVETYHTFFEDYMHHYLPWVPRKLAVSIAQWVSRKQCQQVDTVVSPSAQMRDVLQQYGVTTPVAVIPTGLDASRFVPGDGLAFRQKYAIAEQRPLLMFVGRVAHEKNIQFLLEMLSLVIQDHPEVLLVITGEGPAEAMLKKMTRDNGLQQNVMFLGYLDRAVGLNAAYRAADIFVFASKSETQGLVLLEAMAQETPVVAIAELGTASILRQEQGALIAQDDELHFAEQVQTLLIDHQLRERVGKQGKRYVEQVWSSEAQAKKLLECYERLMLVNYPLPVSAAA</sequence>
<dbReference type="PANTHER" id="PTHR45947:SF3">
    <property type="entry name" value="SULFOQUINOVOSYL TRANSFERASE SQD2"/>
    <property type="match status" value="1"/>
</dbReference>
<dbReference type="PANTHER" id="PTHR45947">
    <property type="entry name" value="SULFOQUINOVOSYL TRANSFERASE SQD2"/>
    <property type="match status" value="1"/>
</dbReference>
<evidence type="ECO:0000259" key="1">
    <source>
        <dbReference type="Pfam" id="PF00534"/>
    </source>
</evidence>